<gene>
    <name evidence="1" type="ORF">O6H91_23G030600</name>
</gene>
<protein>
    <submittedName>
        <fullName evidence="1">Uncharacterized protein</fullName>
    </submittedName>
</protein>
<reference evidence="2" key="1">
    <citation type="journal article" date="2024" name="Proc. Natl. Acad. Sci. U.S.A.">
        <title>Extraordinary preservation of gene collinearity over three hundred million years revealed in homosporous lycophytes.</title>
        <authorList>
            <person name="Li C."/>
            <person name="Wickell D."/>
            <person name="Kuo L.Y."/>
            <person name="Chen X."/>
            <person name="Nie B."/>
            <person name="Liao X."/>
            <person name="Peng D."/>
            <person name="Ji J."/>
            <person name="Jenkins J."/>
            <person name="Williams M."/>
            <person name="Shu S."/>
            <person name="Plott C."/>
            <person name="Barry K."/>
            <person name="Rajasekar S."/>
            <person name="Grimwood J."/>
            <person name="Han X."/>
            <person name="Sun S."/>
            <person name="Hou Z."/>
            <person name="He W."/>
            <person name="Dai G."/>
            <person name="Sun C."/>
            <person name="Schmutz J."/>
            <person name="Leebens-Mack J.H."/>
            <person name="Li F.W."/>
            <person name="Wang L."/>
        </authorList>
    </citation>
    <scope>NUCLEOTIDE SEQUENCE [LARGE SCALE GENOMIC DNA]</scope>
    <source>
        <strain evidence="2">cv. PW_Plant_1</strain>
    </source>
</reference>
<accession>A0ACC2A9D8</accession>
<dbReference type="EMBL" id="CM055114">
    <property type="protein sequence ID" value="KAJ7514152.1"/>
    <property type="molecule type" value="Genomic_DNA"/>
</dbReference>
<proteinExistence type="predicted"/>
<evidence type="ECO:0000313" key="2">
    <source>
        <dbReference type="Proteomes" id="UP001162992"/>
    </source>
</evidence>
<organism evidence="1 2">
    <name type="scientific">Diphasiastrum complanatum</name>
    <name type="common">Issler's clubmoss</name>
    <name type="synonym">Lycopodium complanatum</name>
    <dbReference type="NCBI Taxonomy" id="34168"/>
    <lineage>
        <taxon>Eukaryota</taxon>
        <taxon>Viridiplantae</taxon>
        <taxon>Streptophyta</taxon>
        <taxon>Embryophyta</taxon>
        <taxon>Tracheophyta</taxon>
        <taxon>Lycopodiopsida</taxon>
        <taxon>Lycopodiales</taxon>
        <taxon>Lycopodiaceae</taxon>
        <taxon>Lycopodioideae</taxon>
        <taxon>Diphasiastrum</taxon>
    </lineage>
</organism>
<keyword evidence="2" id="KW-1185">Reference proteome</keyword>
<sequence length="162" mass="18107">MNLANTISVRDWSSAMLLQWLIAATRVAILLGVARLLRGLWLRPLQIYEGLRKQGVKGSAFIPIVGNQPEVVRLLYGAASTPMNRSSNEIVPRILPYYTKWSKIYGESFVYTFGSEVRLVISDPEQMKEILSNKFGHFPNQPATPTSRDLMGDGLVLAKGEK</sequence>
<name>A0ACC2A9D8_DIPCM</name>
<comment type="caution">
    <text evidence="1">The sequence shown here is derived from an EMBL/GenBank/DDBJ whole genome shotgun (WGS) entry which is preliminary data.</text>
</comment>
<evidence type="ECO:0000313" key="1">
    <source>
        <dbReference type="EMBL" id="KAJ7514152.1"/>
    </source>
</evidence>
<dbReference type="Proteomes" id="UP001162992">
    <property type="component" value="Chromosome 23"/>
</dbReference>